<dbReference type="AlphaFoldDB" id="A0A9X4M411"/>
<gene>
    <name evidence="1" type="ORF">NVS88_17780</name>
</gene>
<name>A0A9X4M411_9ACTN</name>
<sequence>MAPESGAGLVIEARVQQPAQDALQLVFRCGTGEPIATADQGVFDALGHRMGGSLGFESGGSGIHRLAVHDGPVLYISSGCGLPTVVSTADGQEVALITRGLVSTASAPDGTELFRFLPAPAHPKTPSAYHLLITAAGQRVGVLDVIRNCEGLVEACREDHSDPWWEHIVKPVAVPVVGTRLALERPLGDLQVQILLAVCVDTAIGLRPYVAEMV</sequence>
<dbReference type="Proteomes" id="UP001152755">
    <property type="component" value="Unassembled WGS sequence"/>
</dbReference>
<evidence type="ECO:0000313" key="1">
    <source>
        <dbReference type="EMBL" id="MDG3016409.1"/>
    </source>
</evidence>
<reference evidence="1" key="1">
    <citation type="submission" date="2022-08" db="EMBL/GenBank/DDBJ databases">
        <title>Genome analysis of Corynebacteriales strain.</title>
        <authorList>
            <person name="Lee S.D."/>
        </authorList>
    </citation>
    <scope>NUCLEOTIDE SEQUENCE</scope>
    <source>
        <strain evidence="1">D3-21</strain>
    </source>
</reference>
<comment type="caution">
    <text evidence="1">The sequence shown here is derived from an EMBL/GenBank/DDBJ whole genome shotgun (WGS) entry which is preliminary data.</text>
</comment>
<dbReference type="EMBL" id="JANRHA010000013">
    <property type="protein sequence ID" value="MDG3016409.1"/>
    <property type="molecule type" value="Genomic_DNA"/>
</dbReference>
<proteinExistence type="predicted"/>
<accession>A0A9X4M411</accession>
<evidence type="ECO:0000313" key="2">
    <source>
        <dbReference type="Proteomes" id="UP001152755"/>
    </source>
</evidence>
<dbReference type="RefSeq" id="WP_277830550.1">
    <property type="nucleotide sequence ID" value="NZ_JAAIVF010000001.1"/>
</dbReference>
<protein>
    <submittedName>
        <fullName evidence="1">Uncharacterized protein</fullName>
    </submittedName>
</protein>
<organism evidence="1 2">
    <name type="scientific">Speluncibacter jeojiensis</name>
    <dbReference type="NCBI Taxonomy" id="2710754"/>
    <lineage>
        <taxon>Bacteria</taxon>
        <taxon>Bacillati</taxon>
        <taxon>Actinomycetota</taxon>
        <taxon>Actinomycetes</taxon>
        <taxon>Mycobacteriales</taxon>
        <taxon>Speluncibacteraceae</taxon>
        <taxon>Speluncibacter</taxon>
    </lineage>
</organism>
<keyword evidence="2" id="KW-1185">Reference proteome</keyword>